<dbReference type="InterPro" id="IPR006311">
    <property type="entry name" value="TAT_signal"/>
</dbReference>
<proteinExistence type="predicted"/>
<dbReference type="RefSeq" id="WP_007541639.1">
    <property type="nucleotide sequence ID" value="NZ_CP078063.1"/>
</dbReference>
<sequence>MEDTSKRILSRRQLLAGAGAATATGLTGCLGQFTGTTSQTSEDVTLKARHFATSGVEKFYEKHAAKFEEETGISVEIETMGWGNAKQKQLNSITSRDGPDVEEIASTWMPQQVQSDAWMDLNELDVSLDGVYDQPTNVAQHDGITAGFPWFWGPRGHLVHQGMLDEAGISEQPSSWDQLVEQSKQFKESFPDKHLFGLPGANNWAVTQYYAMFVWQAGGKLLSGDKSEAVFNSEEAVEALNFYKDLATKHEVAPKASAEWDGPARDSAFINKRIAGTWSSLNTVDKVVSEGDATRDSMAVYKPPAGPNGQSATFYGVNLVGIHPWTDYPDEAAKWLKYLMKPAVNADIASMTGFLPTIKSGFDQEQFSGPLYQTFADEVLPGAKTFPQVIGWGEVEGTIKNAVTDVLTKGVSGDWSEGDTQAALDKAVQQANNVLSEN</sequence>
<dbReference type="SUPFAM" id="SSF53850">
    <property type="entry name" value="Periplasmic binding protein-like II"/>
    <property type="match status" value="1"/>
</dbReference>
<evidence type="ECO:0000313" key="1">
    <source>
        <dbReference type="EMBL" id="UVE50898.1"/>
    </source>
</evidence>
<dbReference type="Gene3D" id="3.40.190.10">
    <property type="entry name" value="Periplasmic binding protein-like II"/>
    <property type="match status" value="2"/>
</dbReference>
<evidence type="ECO:0000313" key="2">
    <source>
        <dbReference type="Proteomes" id="UP001058330"/>
    </source>
</evidence>
<dbReference type="Pfam" id="PF13416">
    <property type="entry name" value="SBP_bac_8"/>
    <property type="match status" value="1"/>
</dbReference>
<dbReference type="InterPro" id="IPR050490">
    <property type="entry name" value="Bact_solute-bd_prot1"/>
</dbReference>
<dbReference type="PANTHER" id="PTHR43649">
    <property type="entry name" value="ARABINOSE-BINDING PROTEIN-RELATED"/>
    <property type="match status" value="1"/>
</dbReference>
<dbReference type="PROSITE" id="PS51257">
    <property type="entry name" value="PROKAR_LIPOPROTEIN"/>
    <property type="match status" value="1"/>
</dbReference>
<gene>
    <name evidence="1" type="ORF">KU306_03135</name>
</gene>
<keyword evidence="2" id="KW-1185">Reference proteome</keyword>
<name>A0ABY5RIS6_HALLR</name>
<dbReference type="GeneID" id="74527857"/>
<dbReference type="PROSITE" id="PS51318">
    <property type="entry name" value="TAT"/>
    <property type="match status" value="1"/>
</dbReference>
<accession>A0ABY5RIS6</accession>
<dbReference type="EMBL" id="CP078063">
    <property type="protein sequence ID" value="UVE50898.1"/>
    <property type="molecule type" value="Genomic_DNA"/>
</dbReference>
<organism evidence="1 2">
    <name type="scientific">Haloferax larsenii</name>
    <dbReference type="NCBI Taxonomy" id="302484"/>
    <lineage>
        <taxon>Archaea</taxon>
        <taxon>Methanobacteriati</taxon>
        <taxon>Methanobacteriota</taxon>
        <taxon>Stenosarchaea group</taxon>
        <taxon>Halobacteria</taxon>
        <taxon>Halobacteriales</taxon>
        <taxon>Haloferacaceae</taxon>
        <taxon>Haloferax</taxon>
    </lineage>
</organism>
<dbReference type="Proteomes" id="UP001058330">
    <property type="component" value="Chromosome"/>
</dbReference>
<reference evidence="1" key="1">
    <citation type="submission" date="2021-07" db="EMBL/GenBank/DDBJ databases">
        <title>Studies on halocins as antimicrobial molecules from haloarchaea.</title>
        <authorList>
            <person name="Kumar S."/>
            <person name="Khare S.K."/>
        </authorList>
    </citation>
    <scope>NUCLEOTIDE SEQUENCE</scope>
    <source>
        <strain evidence="1">NCIM 5678</strain>
    </source>
</reference>
<dbReference type="InterPro" id="IPR006059">
    <property type="entry name" value="SBP"/>
</dbReference>
<dbReference type="PANTHER" id="PTHR43649:SF12">
    <property type="entry name" value="DIACETYLCHITOBIOSE BINDING PROTEIN DASA"/>
    <property type="match status" value="1"/>
</dbReference>
<protein>
    <submittedName>
        <fullName evidence="1">Extracellular solute-binding protein</fullName>
    </submittedName>
</protein>